<comment type="caution">
    <text evidence="1">The sequence shown here is derived from an EMBL/GenBank/DDBJ whole genome shotgun (WGS) entry which is preliminary data.</text>
</comment>
<reference evidence="1 2" key="1">
    <citation type="journal article" date="2016" name="DNA Res.">
        <title>The draft genome of MD-2 pineapple using hybrid error correction of long reads.</title>
        <authorList>
            <person name="Redwan R.M."/>
            <person name="Saidin A."/>
            <person name="Kumar S.V."/>
        </authorList>
    </citation>
    <scope>NUCLEOTIDE SEQUENCE [LARGE SCALE GENOMIC DNA]</scope>
    <source>
        <strain evidence="2">cv. MD2</strain>
        <tissue evidence="1">Leaf</tissue>
    </source>
</reference>
<name>A0A199UIZ9_ANACO</name>
<evidence type="ECO:0000313" key="2">
    <source>
        <dbReference type="Proteomes" id="UP000092600"/>
    </source>
</evidence>
<dbReference type="EMBL" id="LSRQ01007799">
    <property type="protein sequence ID" value="OAY64550.1"/>
    <property type="molecule type" value="Genomic_DNA"/>
</dbReference>
<dbReference type="AlphaFoldDB" id="A0A199UIZ9"/>
<protein>
    <submittedName>
        <fullName evidence="1">Uncharacterized protein</fullName>
    </submittedName>
</protein>
<accession>A0A199UIZ9</accession>
<gene>
    <name evidence="1" type="ORF">ACMD2_14353</name>
</gene>
<organism evidence="1 2">
    <name type="scientific">Ananas comosus</name>
    <name type="common">Pineapple</name>
    <name type="synonym">Ananas ananas</name>
    <dbReference type="NCBI Taxonomy" id="4615"/>
    <lineage>
        <taxon>Eukaryota</taxon>
        <taxon>Viridiplantae</taxon>
        <taxon>Streptophyta</taxon>
        <taxon>Embryophyta</taxon>
        <taxon>Tracheophyta</taxon>
        <taxon>Spermatophyta</taxon>
        <taxon>Magnoliopsida</taxon>
        <taxon>Liliopsida</taxon>
        <taxon>Poales</taxon>
        <taxon>Bromeliaceae</taxon>
        <taxon>Bromelioideae</taxon>
        <taxon>Ananas</taxon>
    </lineage>
</organism>
<evidence type="ECO:0000313" key="1">
    <source>
        <dbReference type="EMBL" id="OAY64550.1"/>
    </source>
</evidence>
<dbReference type="Proteomes" id="UP000092600">
    <property type="component" value="Unassembled WGS sequence"/>
</dbReference>
<sequence length="186" mass="20685">MRRAGIACSAAYEDPLLHRAEGADGDHVVRERLRFTPEGERQHVHPVVYRGVDSSQDVGYIAAYGLTNLIHGDVCVRRHADGRAVAISEYVCFLHEIPRSCACSVSPVPDEVGRLFFATLGELPRPDELIVAVRFFEFTSPLPLRRRRRHSCAIKGRVIGFDPPIENSDNDPFAHAVGVPESMRSL</sequence>
<proteinExistence type="predicted"/>